<name>A0A8H3IEU0_9LECA</name>
<dbReference type="PANTHER" id="PTHR21660">
    <property type="entry name" value="THIOESTERASE SUPERFAMILY MEMBER-RELATED"/>
    <property type="match status" value="1"/>
</dbReference>
<organism evidence="4 5">
    <name type="scientific">Alectoria fallacina</name>
    <dbReference type="NCBI Taxonomy" id="1903189"/>
    <lineage>
        <taxon>Eukaryota</taxon>
        <taxon>Fungi</taxon>
        <taxon>Dikarya</taxon>
        <taxon>Ascomycota</taxon>
        <taxon>Pezizomycotina</taxon>
        <taxon>Lecanoromycetes</taxon>
        <taxon>OSLEUM clade</taxon>
        <taxon>Lecanoromycetidae</taxon>
        <taxon>Lecanorales</taxon>
        <taxon>Lecanorineae</taxon>
        <taxon>Parmeliaceae</taxon>
        <taxon>Alectoria</taxon>
    </lineage>
</organism>
<dbReference type="InterPro" id="IPR029069">
    <property type="entry name" value="HotDog_dom_sf"/>
</dbReference>
<dbReference type="GO" id="GO:0047617">
    <property type="term" value="F:fatty acyl-CoA hydrolase activity"/>
    <property type="evidence" value="ECO:0007669"/>
    <property type="project" value="InterPro"/>
</dbReference>
<evidence type="ECO:0000313" key="4">
    <source>
        <dbReference type="EMBL" id="CAF9918145.1"/>
    </source>
</evidence>
<evidence type="ECO:0000256" key="2">
    <source>
        <dbReference type="ARBA" id="ARBA00022801"/>
    </source>
</evidence>
<evidence type="ECO:0000313" key="5">
    <source>
        <dbReference type="Proteomes" id="UP000664203"/>
    </source>
</evidence>
<keyword evidence="5" id="KW-1185">Reference proteome</keyword>
<evidence type="ECO:0000259" key="3">
    <source>
        <dbReference type="Pfam" id="PF03061"/>
    </source>
</evidence>
<dbReference type="PANTHER" id="PTHR21660:SF1">
    <property type="entry name" value="ACYL-COENZYME A THIOESTERASE 13"/>
    <property type="match status" value="1"/>
</dbReference>
<dbReference type="Proteomes" id="UP000664203">
    <property type="component" value="Unassembled WGS sequence"/>
</dbReference>
<dbReference type="Gene3D" id="3.10.129.10">
    <property type="entry name" value="Hotdog Thioesterase"/>
    <property type="match status" value="1"/>
</dbReference>
<reference evidence="4" key="1">
    <citation type="submission" date="2021-03" db="EMBL/GenBank/DDBJ databases">
        <authorList>
            <person name="Tagirdzhanova G."/>
        </authorList>
    </citation>
    <scope>NUCLEOTIDE SEQUENCE</scope>
</reference>
<dbReference type="SUPFAM" id="SSF54637">
    <property type="entry name" value="Thioesterase/thiol ester dehydrase-isomerase"/>
    <property type="match status" value="1"/>
</dbReference>
<comment type="caution">
    <text evidence="4">The sequence shown here is derived from an EMBL/GenBank/DDBJ whole genome shotgun (WGS) entry which is preliminary data.</text>
</comment>
<dbReference type="AlphaFoldDB" id="A0A8H3IEU0"/>
<dbReference type="Pfam" id="PF03061">
    <property type="entry name" value="4HBT"/>
    <property type="match status" value="1"/>
</dbReference>
<dbReference type="InterPro" id="IPR039298">
    <property type="entry name" value="ACOT13"/>
</dbReference>
<keyword evidence="2" id="KW-0378">Hydrolase</keyword>
<dbReference type="InterPro" id="IPR006683">
    <property type="entry name" value="Thioestr_dom"/>
</dbReference>
<dbReference type="CDD" id="cd03443">
    <property type="entry name" value="PaaI_thioesterase"/>
    <property type="match status" value="1"/>
</dbReference>
<proteinExistence type="inferred from homology"/>
<dbReference type="OrthoDB" id="2831072at2759"/>
<gene>
    <name evidence="4" type="ORF">ALECFALPRED_000572</name>
</gene>
<feature type="domain" description="Thioesterase" evidence="3">
    <location>
        <begin position="64"/>
        <end position="135"/>
    </location>
</feature>
<protein>
    <recommendedName>
        <fullName evidence="3">Thioesterase domain-containing protein</fullName>
    </recommendedName>
</protein>
<evidence type="ECO:0000256" key="1">
    <source>
        <dbReference type="ARBA" id="ARBA00008324"/>
    </source>
</evidence>
<dbReference type="EMBL" id="CAJPDR010000109">
    <property type="protein sequence ID" value="CAF9918145.1"/>
    <property type="molecule type" value="Genomic_DNA"/>
</dbReference>
<sequence>MAESKSSAITLAQKFVEAMFADSHDHGFDYDLCKAMTVVSASLTPKPQAVTRLTVTLAMCNISGTLHGGAISTLFDVCTTVALATARRKGYWEMAGVTRTLSTTCLSPVFPGDEIEIEAEVAHIGKKLAHILAKMTLVSNGKLVATGVHDKANIDHPAAMSGQSSKL</sequence>
<accession>A0A8H3IEU0</accession>
<comment type="similarity">
    <text evidence="1">Belongs to the thioesterase PaaI family.</text>
</comment>